<dbReference type="RefSeq" id="WP_092115747.1">
    <property type="nucleotide sequence ID" value="NZ_FNTH01000001.1"/>
</dbReference>
<gene>
    <name evidence="1" type="ORF">SAMN05444164_2494</name>
</gene>
<accession>A0A1H4UM32</accession>
<reference evidence="1 2" key="1">
    <citation type="submission" date="2016-10" db="EMBL/GenBank/DDBJ databases">
        <authorList>
            <person name="de Groot N.N."/>
        </authorList>
    </citation>
    <scope>NUCLEOTIDE SEQUENCE [LARGE SCALE GENOMIC DNA]</scope>
    <source>
        <strain evidence="1 2">MT12</strain>
    </source>
</reference>
<proteinExistence type="predicted"/>
<organism evidence="1 2">
    <name type="scientific">Bradyrhizobium erythrophlei</name>
    <dbReference type="NCBI Taxonomy" id="1437360"/>
    <lineage>
        <taxon>Bacteria</taxon>
        <taxon>Pseudomonadati</taxon>
        <taxon>Pseudomonadota</taxon>
        <taxon>Alphaproteobacteria</taxon>
        <taxon>Hyphomicrobiales</taxon>
        <taxon>Nitrobacteraceae</taxon>
        <taxon>Bradyrhizobium</taxon>
    </lineage>
</organism>
<evidence type="ECO:0000313" key="2">
    <source>
        <dbReference type="Proteomes" id="UP000198992"/>
    </source>
</evidence>
<dbReference type="Proteomes" id="UP000198992">
    <property type="component" value="Unassembled WGS sequence"/>
</dbReference>
<dbReference type="AlphaFoldDB" id="A0A1H4UM32"/>
<dbReference type="EMBL" id="FNTH01000001">
    <property type="protein sequence ID" value="SEC69331.1"/>
    <property type="molecule type" value="Genomic_DNA"/>
</dbReference>
<evidence type="ECO:0000313" key="1">
    <source>
        <dbReference type="EMBL" id="SEC69331.1"/>
    </source>
</evidence>
<protein>
    <recommendedName>
        <fullName evidence="3">Phage shock protein B</fullName>
    </recommendedName>
</protein>
<name>A0A1H4UM32_9BRAD</name>
<evidence type="ECO:0008006" key="3">
    <source>
        <dbReference type="Google" id="ProtNLM"/>
    </source>
</evidence>
<sequence length="66" mass="7261">MSSLAAFIFLVVIPIWSGAAIIVRQIEAWGAKLASETSGHLSTPEEMERRIALLEDVLKLDRPRVG</sequence>